<evidence type="ECO:0000313" key="1">
    <source>
        <dbReference type="Ensembl" id="ENSPMGP00000027908.1"/>
    </source>
</evidence>
<organism evidence="1 2">
    <name type="scientific">Periophthalmus magnuspinnatus</name>
    <dbReference type="NCBI Taxonomy" id="409849"/>
    <lineage>
        <taxon>Eukaryota</taxon>
        <taxon>Metazoa</taxon>
        <taxon>Chordata</taxon>
        <taxon>Craniata</taxon>
        <taxon>Vertebrata</taxon>
        <taxon>Euteleostomi</taxon>
        <taxon>Actinopterygii</taxon>
        <taxon>Neopterygii</taxon>
        <taxon>Teleostei</taxon>
        <taxon>Neoteleostei</taxon>
        <taxon>Acanthomorphata</taxon>
        <taxon>Gobiaria</taxon>
        <taxon>Gobiiformes</taxon>
        <taxon>Gobioidei</taxon>
        <taxon>Gobiidae</taxon>
        <taxon>Oxudercinae</taxon>
        <taxon>Periophthalmus</taxon>
    </lineage>
</organism>
<dbReference type="PANTHER" id="PTHR45913">
    <property type="entry name" value="EPM2A-INTERACTING PROTEIN 1"/>
    <property type="match status" value="1"/>
</dbReference>
<evidence type="ECO:0000313" key="2">
    <source>
        <dbReference type="Proteomes" id="UP000261520"/>
    </source>
</evidence>
<name>A0A3B4BDN4_9GOBI</name>
<dbReference type="STRING" id="409849.ENSPMGP00000027908"/>
<reference evidence="1" key="1">
    <citation type="submission" date="2025-08" db="UniProtKB">
        <authorList>
            <consortium name="Ensembl"/>
        </authorList>
    </citation>
    <scope>IDENTIFICATION</scope>
</reference>
<dbReference type="AlphaFoldDB" id="A0A3B4BDN4"/>
<sequence length="398" mass="46543">MMKKMAKRKKDEEYRTFQQEEWTEEFTFVKRSNIKRHFGTCYATFASKYPARDSKKKACQELLNRVQASQHFVGSLGKVRNRKQFKDGKFLDVANELFDDFTNKHKIIKQIKDLPLSARTDINAATYYSFVLDESTDVSHLSQFSVKKVSTRGEDLFKSFAKEKNLQMDKLILVCTDGVLFLCENENRSILSFYCICTISWIEHLNQLHVKMQGIGNTVLSLQQAVFAFENKLFIVDIGTGRLLHFEKLREFKDTCTASDPSLNARFREFREHAYLEVEVADLEASDMWVNNFKSLNEDFERQQAELPSKNKWAEMKKLQPEDQLIVKTWNELPVTCHTLQRVSNDILTMSFPHIKNIKNNLRSHLTGERLNVCMKLNLTMYQSDKTIDKTTQHQESH</sequence>
<dbReference type="PANTHER" id="PTHR45913:SF10">
    <property type="entry name" value="DUF4371 DOMAIN-CONTAINING PROTEIN"/>
    <property type="match status" value="1"/>
</dbReference>
<evidence type="ECO:0008006" key="3">
    <source>
        <dbReference type="Google" id="ProtNLM"/>
    </source>
</evidence>
<protein>
    <recommendedName>
        <fullName evidence="3">DUF4371 domain-containing protein</fullName>
    </recommendedName>
</protein>
<reference evidence="1" key="2">
    <citation type="submission" date="2025-09" db="UniProtKB">
        <authorList>
            <consortium name="Ensembl"/>
        </authorList>
    </citation>
    <scope>IDENTIFICATION</scope>
</reference>
<keyword evidence="2" id="KW-1185">Reference proteome</keyword>
<dbReference type="Proteomes" id="UP000261520">
    <property type="component" value="Unplaced"/>
</dbReference>
<dbReference type="Ensembl" id="ENSPMGT00000029725.1">
    <property type="protein sequence ID" value="ENSPMGP00000027908.1"/>
    <property type="gene ID" value="ENSPMGG00000022512.1"/>
</dbReference>
<accession>A0A3B4BDN4</accession>
<proteinExistence type="predicted"/>